<dbReference type="SUPFAM" id="SSF47336">
    <property type="entry name" value="ACP-like"/>
    <property type="match status" value="1"/>
</dbReference>
<proteinExistence type="predicted"/>
<dbReference type="Gene3D" id="1.10.1200.10">
    <property type="entry name" value="ACP-like"/>
    <property type="match status" value="1"/>
</dbReference>
<dbReference type="AlphaFoldDB" id="A0A919TCU7"/>
<dbReference type="EMBL" id="BOQN01000050">
    <property type="protein sequence ID" value="GIM91829.1"/>
    <property type="molecule type" value="Genomic_DNA"/>
</dbReference>
<evidence type="ECO:0000313" key="2">
    <source>
        <dbReference type="EMBL" id="GIM91829.1"/>
    </source>
</evidence>
<accession>A0A919TCU7</accession>
<comment type="caution">
    <text evidence="2">The sequence shown here is derived from an EMBL/GenBank/DDBJ whole genome shotgun (WGS) entry which is preliminary data.</text>
</comment>
<dbReference type="Proteomes" id="UP000677082">
    <property type="component" value="Unassembled WGS sequence"/>
</dbReference>
<feature type="domain" description="Carrier" evidence="1">
    <location>
        <begin position="15"/>
        <end position="90"/>
    </location>
</feature>
<dbReference type="Pfam" id="PF00550">
    <property type="entry name" value="PP-binding"/>
    <property type="match status" value="1"/>
</dbReference>
<reference evidence="2 3" key="1">
    <citation type="submission" date="2021-03" db="EMBL/GenBank/DDBJ databases">
        <title>Whole genome shotgun sequence of Actinoplanes toevensis NBRC 105298.</title>
        <authorList>
            <person name="Komaki H."/>
            <person name="Tamura T."/>
        </authorList>
    </citation>
    <scope>NUCLEOTIDE SEQUENCE [LARGE SCALE GENOMIC DNA]</scope>
    <source>
        <strain evidence="2 3">NBRC 105298</strain>
    </source>
</reference>
<evidence type="ECO:0000259" key="1">
    <source>
        <dbReference type="PROSITE" id="PS50075"/>
    </source>
</evidence>
<keyword evidence="3" id="KW-1185">Reference proteome</keyword>
<sequence>MTTARELSVDSPFEAARTPLEASVARILAEVLEIDRFGRTDSFYDFGGTSLQAIRVCARIEAETGRRVQPGWLLEHDVLADFAARVEASDAG</sequence>
<dbReference type="PANTHER" id="PTHR45527">
    <property type="entry name" value="NONRIBOSOMAL PEPTIDE SYNTHETASE"/>
    <property type="match status" value="1"/>
</dbReference>
<dbReference type="PROSITE" id="PS50075">
    <property type="entry name" value="CARRIER"/>
    <property type="match status" value="1"/>
</dbReference>
<evidence type="ECO:0000313" key="3">
    <source>
        <dbReference type="Proteomes" id="UP000677082"/>
    </source>
</evidence>
<dbReference type="GO" id="GO:0043041">
    <property type="term" value="P:amino acid activation for nonribosomal peptide biosynthetic process"/>
    <property type="evidence" value="ECO:0007669"/>
    <property type="project" value="TreeGrafter"/>
</dbReference>
<gene>
    <name evidence="2" type="ORF">Ato02nite_036220</name>
</gene>
<dbReference type="GO" id="GO:0005737">
    <property type="term" value="C:cytoplasm"/>
    <property type="evidence" value="ECO:0007669"/>
    <property type="project" value="TreeGrafter"/>
</dbReference>
<name>A0A919TCU7_9ACTN</name>
<dbReference type="PANTHER" id="PTHR45527:SF1">
    <property type="entry name" value="FATTY ACID SYNTHASE"/>
    <property type="match status" value="1"/>
</dbReference>
<organism evidence="2 3">
    <name type="scientific">Paractinoplanes toevensis</name>
    <dbReference type="NCBI Taxonomy" id="571911"/>
    <lineage>
        <taxon>Bacteria</taxon>
        <taxon>Bacillati</taxon>
        <taxon>Actinomycetota</taxon>
        <taxon>Actinomycetes</taxon>
        <taxon>Micromonosporales</taxon>
        <taxon>Micromonosporaceae</taxon>
        <taxon>Paractinoplanes</taxon>
    </lineage>
</organism>
<protein>
    <recommendedName>
        <fullName evidence="1">Carrier domain-containing protein</fullName>
    </recommendedName>
</protein>
<dbReference type="RefSeq" id="WP_213007727.1">
    <property type="nucleotide sequence ID" value="NZ_BOQN01000050.1"/>
</dbReference>
<dbReference type="InterPro" id="IPR009081">
    <property type="entry name" value="PP-bd_ACP"/>
</dbReference>
<dbReference type="InterPro" id="IPR036736">
    <property type="entry name" value="ACP-like_sf"/>
</dbReference>
<dbReference type="GO" id="GO:0031177">
    <property type="term" value="F:phosphopantetheine binding"/>
    <property type="evidence" value="ECO:0007669"/>
    <property type="project" value="TreeGrafter"/>
</dbReference>
<dbReference type="GO" id="GO:0044550">
    <property type="term" value="P:secondary metabolite biosynthetic process"/>
    <property type="evidence" value="ECO:0007669"/>
    <property type="project" value="TreeGrafter"/>
</dbReference>